<gene>
    <name evidence="1" type="ORF">M422DRAFT_250367</name>
</gene>
<evidence type="ECO:0000313" key="2">
    <source>
        <dbReference type="Proteomes" id="UP000054279"/>
    </source>
</evidence>
<dbReference type="Proteomes" id="UP000054279">
    <property type="component" value="Unassembled WGS sequence"/>
</dbReference>
<dbReference type="HOGENOM" id="CLU_625801_0_0_1"/>
<name>A0A0C9VH13_SPHS4</name>
<reference evidence="1 2" key="1">
    <citation type="submission" date="2014-06" db="EMBL/GenBank/DDBJ databases">
        <title>Evolutionary Origins and Diversification of the Mycorrhizal Mutualists.</title>
        <authorList>
            <consortium name="DOE Joint Genome Institute"/>
            <consortium name="Mycorrhizal Genomics Consortium"/>
            <person name="Kohler A."/>
            <person name="Kuo A."/>
            <person name="Nagy L.G."/>
            <person name="Floudas D."/>
            <person name="Copeland A."/>
            <person name="Barry K.W."/>
            <person name="Cichocki N."/>
            <person name="Veneault-Fourrey C."/>
            <person name="LaButti K."/>
            <person name="Lindquist E.A."/>
            <person name="Lipzen A."/>
            <person name="Lundell T."/>
            <person name="Morin E."/>
            <person name="Murat C."/>
            <person name="Riley R."/>
            <person name="Ohm R."/>
            <person name="Sun H."/>
            <person name="Tunlid A."/>
            <person name="Henrissat B."/>
            <person name="Grigoriev I.V."/>
            <person name="Hibbett D.S."/>
            <person name="Martin F."/>
        </authorList>
    </citation>
    <scope>NUCLEOTIDE SEQUENCE [LARGE SCALE GENOMIC DNA]</scope>
    <source>
        <strain evidence="1 2">SS14</strain>
    </source>
</reference>
<protein>
    <submittedName>
        <fullName evidence="1">Uncharacterized protein</fullName>
    </submittedName>
</protein>
<accession>A0A0C9VH13</accession>
<dbReference type="EMBL" id="KN837108">
    <property type="protein sequence ID" value="KIJ46319.1"/>
    <property type="molecule type" value="Genomic_DNA"/>
</dbReference>
<evidence type="ECO:0000313" key="1">
    <source>
        <dbReference type="EMBL" id="KIJ46319.1"/>
    </source>
</evidence>
<sequence length="438" mass="49016">MEAVQNVSAASPSYQNSEWRRQLLDLEENAAALKNSGDISSLLDMLQNIGELILALSRSITPSPASTRVLKGIYTRIVSIICDFTAIDSSLWTDAHIQCLCLLAFVLWGLCSQVIINCSEEDRNTLLDILEPLTIPCKSEAGLIRPNLLPATPSNPSYLQLSGSNPPIGIRTPSLQDSARLCAGVLYNKITASLGNSEDSDEVDQRLRGNNILSFDWTSCIAPPLQSSNKVQDSNLVSRIEGIWSGAFFIPCTTIEDDDKTSTPNTFIFQTPISYELQEYYSVDEDLCIPFEIDNTNEAPFLRAWFPEGFKCHKKLDSLLAYDPVNNRWVTYHSSDQIMPGAKIADTIIVGNSICTNERDKNWYHDYRVYGRKNPKDDSIAFIRQPALKEQSFLGRWLFCGRVYNDEFVGEWSVTSQDRYSSGEQELVAAKCLNYIPG</sequence>
<keyword evidence="2" id="KW-1185">Reference proteome</keyword>
<proteinExistence type="predicted"/>
<organism evidence="1 2">
    <name type="scientific">Sphaerobolus stellatus (strain SS14)</name>
    <dbReference type="NCBI Taxonomy" id="990650"/>
    <lineage>
        <taxon>Eukaryota</taxon>
        <taxon>Fungi</taxon>
        <taxon>Dikarya</taxon>
        <taxon>Basidiomycota</taxon>
        <taxon>Agaricomycotina</taxon>
        <taxon>Agaricomycetes</taxon>
        <taxon>Phallomycetidae</taxon>
        <taxon>Geastrales</taxon>
        <taxon>Sphaerobolaceae</taxon>
        <taxon>Sphaerobolus</taxon>
    </lineage>
</organism>
<dbReference type="AlphaFoldDB" id="A0A0C9VH13"/>